<sequence>MSGNIPAIPTPNLAHFISRQMRGRYGLGILVYAGNTHHGHRDMEETRSPDILFILLYPCCHYSCSLSDHLHLPNKIQVRVSPSREHRCILEQPFQARSKDGEVYDIVDCIVPNLLGGSFYYGYHYVVHHAATTPPLSQRLYKRNELSKLGPKPLLVWLRQPKVSRGFHANIMQVLPKRLASRVDTDESRAQHILAQNIFDKSRDRPTTLYSFSRRR</sequence>
<reference evidence="1" key="1">
    <citation type="submission" date="2020-04" db="EMBL/GenBank/DDBJ databases">
        <authorList>
            <person name="Alioto T."/>
            <person name="Alioto T."/>
            <person name="Gomez Garrido J."/>
        </authorList>
    </citation>
    <scope>NUCLEOTIDE SEQUENCE</scope>
    <source>
        <strain evidence="1">A484AB</strain>
    </source>
</reference>
<gene>
    <name evidence="1" type="ORF">PACLA_8A083033</name>
</gene>
<protein>
    <submittedName>
        <fullName evidence="1">Uncharacterized protein</fullName>
    </submittedName>
</protein>
<name>A0A7D9E232_PARCT</name>
<feature type="non-terminal residue" evidence="1">
    <location>
        <position position="216"/>
    </location>
</feature>
<evidence type="ECO:0000313" key="1">
    <source>
        <dbReference type="EMBL" id="CAB3998111.1"/>
    </source>
</evidence>
<dbReference type="EMBL" id="CACRXK020003268">
    <property type="protein sequence ID" value="CAB3998111.1"/>
    <property type="molecule type" value="Genomic_DNA"/>
</dbReference>
<comment type="caution">
    <text evidence="1">The sequence shown here is derived from an EMBL/GenBank/DDBJ whole genome shotgun (WGS) entry which is preliminary data.</text>
</comment>
<dbReference type="AlphaFoldDB" id="A0A7D9E232"/>
<accession>A0A7D9E232</accession>
<proteinExistence type="predicted"/>
<dbReference type="Proteomes" id="UP001152795">
    <property type="component" value="Unassembled WGS sequence"/>
</dbReference>
<organism evidence="1 2">
    <name type="scientific">Paramuricea clavata</name>
    <name type="common">Red gorgonian</name>
    <name type="synonym">Violescent sea-whip</name>
    <dbReference type="NCBI Taxonomy" id="317549"/>
    <lineage>
        <taxon>Eukaryota</taxon>
        <taxon>Metazoa</taxon>
        <taxon>Cnidaria</taxon>
        <taxon>Anthozoa</taxon>
        <taxon>Octocorallia</taxon>
        <taxon>Malacalcyonacea</taxon>
        <taxon>Plexauridae</taxon>
        <taxon>Paramuricea</taxon>
    </lineage>
</organism>
<evidence type="ECO:0000313" key="2">
    <source>
        <dbReference type="Proteomes" id="UP001152795"/>
    </source>
</evidence>
<keyword evidence="2" id="KW-1185">Reference proteome</keyword>